<protein>
    <recommendedName>
        <fullName evidence="5">Secreted protein</fullName>
    </recommendedName>
</protein>
<evidence type="ECO:0000256" key="2">
    <source>
        <dbReference type="SAM" id="SignalP"/>
    </source>
</evidence>
<dbReference type="Proteomes" id="UP001497497">
    <property type="component" value="Unassembled WGS sequence"/>
</dbReference>
<feature type="region of interest" description="Disordered" evidence="1">
    <location>
        <begin position="221"/>
        <end position="258"/>
    </location>
</feature>
<evidence type="ECO:0000313" key="4">
    <source>
        <dbReference type="Proteomes" id="UP001497497"/>
    </source>
</evidence>
<reference evidence="3 4" key="1">
    <citation type="submission" date="2024-04" db="EMBL/GenBank/DDBJ databases">
        <authorList>
            <consortium name="Genoscope - CEA"/>
            <person name="William W."/>
        </authorList>
    </citation>
    <scope>NUCLEOTIDE SEQUENCE [LARGE SCALE GENOMIC DNA]</scope>
</reference>
<keyword evidence="2" id="KW-0732">Signal</keyword>
<name>A0AAV2I048_LYMST</name>
<evidence type="ECO:0000256" key="1">
    <source>
        <dbReference type="SAM" id="MobiDB-lite"/>
    </source>
</evidence>
<dbReference type="EMBL" id="CAXITT010000360">
    <property type="protein sequence ID" value="CAL1539916.1"/>
    <property type="molecule type" value="Genomic_DNA"/>
</dbReference>
<organism evidence="3 4">
    <name type="scientific">Lymnaea stagnalis</name>
    <name type="common">Great pond snail</name>
    <name type="synonym">Helix stagnalis</name>
    <dbReference type="NCBI Taxonomy" id="6523"/>
    <lineage>
        <taxon>Eukaryota</taxon>
        <taxon>Metazoa</taxon>
        <taxon>Spiralia</taxon>
        <taxon>Lophotrochozoa</taxon>
        <taxon>Mollusca</taxon>
        <taxon>Gastropoda</taxon>
        <taxon>Heterobranchia</taxon>
        <taxon>Euthyneura</taxon>
        <taxon>Panpulmonata</taxon>
        <taxon>Hygrophila</taxon>
        <taxon>Lymnaeoidea</taxon>
        <taxon>Lymnaeidae</taxon>
        <taxon>Lymnaea</taxon>
    </lineage>
</organism>
<proteinExistence type="predicted"/>
<dbReference type="PANTHER" id="PTHR33964">
    <property type="entry name" value="RE45066P-RELATED"/>
    <property type="match status" value="1"/>
</dbReference>
<feature type="signal peptide" evidence="2">
    <location>
        <begin position="1"/>
        <end position="18"/>
    </location>
</feature>
<comment type="caution">
    <text evidence="3">The sequence shown here is derived from an EMBL/GenBank/DDBJ whole genome shotgun (WGS) entry which is preliminary data.</text>
</comment>
<accession>A0AAV2I048</accession>
<feature type="compositionally biased region" description="Basic and acidic residues" evidence="1">
    <location>
        <begin position="227"/>
        <end position="238"/>
    </location>
</feature>
<gene>
    <name evidence="3" type="ORF">GSLYS_00013649001</name>
</gene>
<feature type="chain" id="PRO_5043629117" description="Secreted protein" evidence="2">
    <location>
        <begin position="19"/>
        <end position="282"/>
    </location>
</feature>
<evidence type="ECO:0000313" key="3">
    <source>
        <dbReference type="EMBL" id="CAL1539916.1"/>
    </source>
</evidence>
<evidence type="ECO:0008006" key="5">
    <source>
        <dbReference type="Google" id="ProtNLM"/>
    </source>
</evidence>
<keyword evidence="4" id="KW-1185">Reference proteome</keyword>
<sequence>MLSLNWIILASRVWITLAAFLSLAVSSAMSCPHEISTSANYCFTDYTLQFQNMLSSANKLCCGMDAETLRAFCQAYRTAVTCITQLRTACPKERHDKIDTVWGNFEVARVGLRELCSDDSLIENYAMHQSCLTKAGPTSEMCFHTHLRTATEIKFLTEVTTHKNRNEQFCVEMLKTIECVRRNVNHTCGHQPAVLSVILVKPMVRMSTECNYSVIENQLKTTKRPHHGQDAYISDKHSGSSRRKAHKGTEENPGNSSIRHSPSVSFIVSLFLVALIYRGRPS</sequence>
<dbReference type="PANTHER" id="PTHR33964:SF1">
    <property type="entry name" value="RE45066P"/>
    <property type="match status" value="1"/>
</dbReference>
<dbReference type="AlphaFoldDB" id="A0AAV2I048"/>